<organism evidence="2 3">
    <name type="scientific">Eiseniibacteriota bacterium</name>
    <dbReference type="NCBI Taxonomy" id="2212470"/>
    <lineage>
        <taxon>Bacteria</taxon>
        <taxon>Candidatus Eiseniibacteriota</taxon>
    </lineage>
</organism>
<feature type="non-terminal residue" evidence="2">
    <location>
        <position position="1"/>
    </location>
</feature>
<evidence type="ECO:0000313" key="2">
    <source>
        <dbReference type="EMBL" id="MCA9726875.1"/>
    </source>
</evidence>
<reference evidence="2" key="2">
    <citation type="journal article" date="2021" name="Microbiome">
        <title>Successional dynamics and alternative stable states in a saline activated sludge microbial community over 9 years.</title>
        <authorList>
            <person name="Wang Y."/>
            <person name="Ye J."/>
            <person name="Ju F."/>
            <person name="Liu L."/>
            <person name="Boyd J.A."/>
            <person name="Deng Y."/>
            <person name="Parks D.H."/>
            <person name="Jiang X."/>
            <person name="Yin X."/>
            <person name="Woodcroft B.J."/>
            <person name="Tyson G.W."/>
            <person name="Hugenholtz P."/>
            <person name="Polz M.F."/>
            <person name="Zhang T."/>
        </authorList>
    </citation>
    <scope>NUCLEOTIDE SEQUENCE</scope>
    <source>
        <strain evidence="2">HKST-UBA01</strain>
    </source>
</reference>
<proteinExistence type="predicted"/>
<dbReference type="EMBL" id="JAGQHR010000079">
    <property type="protein sequence ID" value="MCA9726875.1"/>
    <property type="molecule type" value="Genomic_DNA"/>
</dbReference>
<gene>
    <name evidence="2" type="ORF">KC729_04270</name>
</gene>
<dbReference type="AlphaFoldDB" id="A0A956LZ31"/>
<sequence>DERFLVLQFVLRTKTGQRVVELAVDPYVRDGRNVIARGPSLGLFRCEWVDRPVEVVLDMDELSAVFFVELPESAPRLWTGRSSDVAELFSRDSLENTGLSGQTNEEEKKHGGNANAGVHNTLPSLERLRSPGSARGDATRGYFSQGGMRTDVEMLISRSDLCNGFVCRAD</sequence>
<evidence type="ECO:0000256" key="1">
    <source>
        <dbReference type="SAM" id="MobiDB-lite"/>
    </source>
</evidence>
<accession>A0A956LZ31</accession>
<comment type="caution">
    <text evidence="2">The sequence shown here is derived from an EMBL/GenBank/DDBJ whole genome shotgun (WGS) entry which is preliminary data.</text>
</comment>
<evidence type="ECO:0000313" key="3">
    <source>
        <dbReference type="Proteomes" id="UP000697710"/>
    </source>
</evidence>
<protein>
    <submittedName>
        <fullName evidence="2">Uncharacterized protein</fullName>
    </submittedName>
</protein>
<reference evidence="2" key="1">
    <citation type="submission" date="2020-04" db="EMBL/GenBank/DDBJ databases">
        <authorList>
            <person name="Zhang T."/>
        </authorList>
    </citation>
    <scope>NUCLEOTIDE SEQUENCE</scope>
    <source>
        <strain evidence="2">HKST-UBA01</strain>
    </source>
</reference>
<name>A0A956LZ31_UNCEI</name>
<dbReference type="Proteomes" id="UP000697710">
    <property type="component" value="Unassembled WGS sequence"/>
</dbReference>
<feature type="region of interest" description="Disordered" evidence="1">
    <location>
        <begin position="96"/>
        <end position="143"/>
    </location>
</feature>